<name>A0A8J5VZB8_ZIZPA</name>
<keyword evidence="2" id="KW-0732">Signal</keyword>
<feature type="region of interest" description="Disordered" evidence="1">
    <location>
        <begin position="42"/>
        <end position="80"/>
    </location>
</feature>
<feature type="signal peptide" evidence="2">
    <location>
        <begin position="1"/>
        <end position="24"/>
    </location>
</feature>
<evidence type="ECO:0000256" key="2">
    <source>
        <dbReference type="SAM" id="SignalP"/>
    </source>
</evidence>
<dbReference type="Proteomes" id="UP000729402">
    <property type="component" value="Unassembled WGS sequence"/>
</dbReference>
<organism evidence="3 4">
    <name type="scientific">Zizania palustris</name>
    <name type="common">Northern wild rice</name>
    <dbReference type="NCBI Taxonomy" id="103762"/>
    <lineage>
        <taxon>Eukaryota</taxon>
        <taxon>Viridiplantae</taxon>
        <taxon>Streptophyta</taxon>
        <taxon>Embryophyta</taxon>
        <taxon>Tracheophyta</taxon>
        <taxon>Spermatophyta</taxon>
        <taxon>Magnoliopsida</taxon>
        <taxon>Liliopsida</taxon>
        <taxon>Poales</taxon>
        <taxon>Poaceae</taxon>
        <taxon>BOP clade</taxon>
        <taxon>Oryzoideae</taxon>
        <taxon>Oryzeae</taxon>
        <taxon>Zizaniinae</taxon>
        <taxon>Zizania</taxon>
    </lineage>
</organism>
<evidence type="ECO:0000256" key="1">
    <source>
        <dbReference type="SAM" id="MobiDB-lite"/>
    </source>
</evidence>
<feature type="compositionally biased region" description="Pro residues" evidence="1">
    <location>
        <begin position="67"/>
        <end position="78"/>
    </location>
</feature>
<dbReference type="AlphaFoldDB" id="A0A8J5VZB8"/>
<proteinExistence type="predicted"/>
<evidence type="ECO:0000313" key="3">
    <source>
        <dbReference type="EMBL" id="KAG8065043.1"/>
    </source>
</evidence>
<reference evidence="3" key="1">
    <citation type="journal article" date="2021" name="bioRxiv">
        <title>Whole Genome Assembly and Annotation of Northern Wild Rice, Zizania palustris L., Supports a Whole Genome Duplication in the Zizania Genus.</title>
        <authorList>
            <person name="Haas M."/>
            <person name="Kono T."/>
            <person name="Macchietto M."/>
            <person name="Millas R."/>
            <person name="McGilp L."/>
            <person name="Shao M."/>
            <person name="Duquette J."/>
            <person name="Hirsch C.N."/>
            <person name="Kimball J."/>
        </authorList>
    </citation>
    <scope>NUCLEOTIDE SEQUENCE</scope>
    <source>
        <tissue evidence="3">Fresh leaf tissue</tissue>
    </source>
</reference>
<reference evidence="3" key="2">
    <citation type="submission" date="2021-02" db="EMBL/GenBank/DDBJ databases">
        <authorList>
            <person name="Kimball J.A."/>
            <person name="Haas M.W."/>
            <person name="Macchietto M."/>
            <person name="Kono T."/>
            <person name="Duquette J."/>
            <person name="Shao M."/>
        </authorList>
    </citation>
    <scope>NUCLEOTIDE SEQUENCE</scope>
    <source>
        <tissue evidence="3">Fresh leaf tissue</tissue>
    </source>
</reference>
<feature type="chain" id="PRO_5035276033" evidence="2">
    <location>
        <begin position="25"/>
        <end position="143"/>
    </location>
</feature>
<comment type="caution">
    <text evidence="3">The sequence shown here is derived from an EMBL/GenBank/DDBJ whole genome shotgun (WGS) entry which is preliminary data.</text>
</comment>
<gene>
    <name evidence="3" type="ORF">GUJ93_ZPchr0004g39977</name>
</gene>
<accession>A0A8J5VZB8</accession>
<protein>
    <submittedName>
        <fullName evidence="3">Uncharacterized protein</fullName>
    </submittedName>
</protein>
<feature type="compositionally biased region" description="Basic and acidic residues" evidence="1">
    <location>
        <begin position="52"/>
        <end position="64"/>
    </location>
</feature>
<dbReference type="EMBL" id="JAAALK010000285">
    <property type="protein sequence ID" value="KAG8065043.1"/>
    <property type="molecule type" value="Genomic_DNA"/>
</dbReference>
<evidence type="ECO:0000313" key="4">
    <source>
        <dbReference type="Proteomes" id="UP000729402"/>
    </source>
</evidence>
<keyword evidence="4" id="KW-1185">Reference proteome</keyword>
<sequence>MPCKFRIKVHCSIYLFILPVRCTSQASPGSLLPTPFPSLLSLARQPLPTPGRSRETRHSRETRRSPAPLPSQFLPPPGLSRKPALLPAPLSPLLSLARQPLPLALLPAPLLEFLPPPAHPWKRRYKFLPRTDRKEKETKRYVL</sequence>